<protein>
    <recommendedName>
        <fullName evidence="3 11">Cell division ATP-binding protein FtsE</fullName>
    </recommendedName>
</protein>
<name>A0A2W5FIU3_9BACT</name>
<dbReference type="InterPro" id="IPR003439">
    <property type="entry name" value="ABC_transporter-like_ATP-bd"/>
</dbReference>
<dbReference type="GO" id="GO:0016887">
    <property type="term" value="F:ATP hydrolysis activity"/>
    <property type="evidence" value="ECO:0007669"/>
    <property type="project" value="InterPro"/>
</dbReference>
<dbReference type="InterPro" id="IPR027417">
    <property type="entry name" value="P-loop_NTPase"/>
</dbReference>
<evidence type="ECO:0000256" key="7">
    <source>
        <dbReference type="ARBA" id="ARBA00022741"/>
    </source>
</evidence>
<dbReference type="PANTHER" id="PTHR24220">
    <property type="entry name" value="IMPORT ATP-BINDING PROTEIN"/>
    <property type="match status" value="1"/>
</dbReference>
<dbReference type="CDD" id="cd03255">
    <property type="entry name" value="ABC_MJ0796_LolCDE_FtsE"/>
    <property type="match status" value="1"/>
</dbReference>
<comment type="function">
    <text evidence="1">Part of the ABC transporter FtsEX involved in cellular division. Important for assembly or stability of the septal ring.</text>
</comment>
<evidence type="ECO:0000256" key="10">
    <source>
        <dbReference type="ARBA" id="ARBA00023306"/>
    </source>
</evidence>
<comment type="subunit">
    <text evidence="11">Homodimer. Forms a membrane-associated complex with FtsX.</text>
</comment>
<gene>
    <name evidence="11 13" type="primary">ftsE</name>
    <name evidence="13" type="ORF">DI586_05735</name>
</gene>
<keyword evidence="9 11" id="KW-0472">Membrane</keyword>
<dbReference type="PROSITE" id="PS50893">
    <property type="entry name" value="ABC_TRANSPORTER_2"/>
    <property type="match status" value="1"/>
</dbReference>
<keyword evidence="4" id="KW-0813">Transport</keyword>
<comment type="caution">
    <text evidence="13">The sequence shown here is derived from an EMBL/GenBank/DDBJ whole genome shotgun (WGS) entry which is preliminary data.</text>
</comment>
<keyword evidence="7 11" id="KW-0547">Nucleotide-binding</keyword>
<evidence type="ECO:0000259" key="12">
    <source>
        <dbReference type="PROSITE" id="PS50893"/>
    </source>
</evidence>
<evidence type="ECO:0000256" key="3">
    <source>
        <dbReference type="ARBA" id="ARBA00020019"/>
    </source>
</evidence>
<dbReference type="EMBL" id="QFOT01000050">
    <property type="protein sequence ID" value="PZP55801.1"/>
    <property type="molecule type" value="Genomic_DNA"/>
</dbReference>
<dbReference type="InterPro" id="IPR003593">
    <property type="entry name" value="AAA+_ATPase"/>
</dbReference>
<evidence type="ECO:0000256" key="11">
    <source>
        <dbReference type="RuleBase" id="RU365094"/>
    </source>
</evidence>
<dbReference type="SMART" id="SM00382">
    <property type="entry name" value="AAA"/>
    <property type="match status" value="1"/>
</dbReference>
<keyword evidence="5 11" id="KW-1003">Cell membrane</keyword>
<dbReference type="GO" id="GO:0005524">
    <property type="term" value="F:ATP binding"/>
    <property type="evidence" value="ECO:0007669"/>
    <property type="project" value="UniProtKB-UniRule"/>
</dbReference>
<dbReference type="SUPFAM" id="SSF52540">
    <property type="entry name" value="P-loop containing nucleoside triphosphate hydrolases"/>
    <property type="match status" value="1"/>
</dbReference>
<evidence type="ECO:0000256" key="4">
    <source>
        <dbReference type="ARBA" id="ARBA00022448"/>
    </source>
</evidence>
<dbReference type="AlphaFoldDB" id="A0A2W5FIU3"/>
<keyword evidence="8 11" id="KW-0067">ATP-binding</keyword>
<dbReference type="InterPro" id="IPR015854">
    <property type="entry name" value="ABC_transpr_LolD-like"/>
</dbReference>
<dbReference type="InterPro" id="IPR017911">
    <property type="entry name" value="MacB-like_ATP-bd"/>
</dbReference>
<dbReference type="InterPro" id="IPR017871">
    <property type="entry name" value="ABC_transporter-like_CS"/>
</dbReference>
<sequence>MIKFEHVGLRYGIGPEVLSDINFTLKPGSFHFLCGPSGAGKTSLMSLLYLGRKSTRGLISMFGENTGSLSREELMPLRQKIGVIFQDFRLLNHLSAFDNVALPMRISGKSEQEIKTHVTELLEWVGLGDCMHRLPKTLSGGQQQRIAIARAVIVQPKLLLADEPTGNLDDEIGYKLMSLFEQLNKMGTTVMIATHSHAILESFNHPRLILDKGHVTVFDPAENKMAASS</sequence>
<evidence type="ECO:0000256" key="5">
    <source>
        <dbReference type="ARBA" id="ARBA00022475"/>
    </source>
</evidence>
<organism evidence="13 14">
    <name type="scientific">Micavibrio aeruginosavorus</name>
    <dbReference type="NCBI Taxonomy" id="349221"/>
    <lineage>
        <taxon>Bacteria</taxon>
        <taxon>Pseudomonadati</taxon>
        <taxon>Bdellovibrionota</taxon>
        <taxon>Bdellovibrionia</taxon>
        <taxon>Bdellovibrionales</taxon>
        <taxon>Pseudobdellovibrionaceae</taxon>
        <taxon>Micavibrio</taxon>
    </lineage>
</organism>
<evidence type="ECO:0000256" key="2">
    <source>
        <dbReference type="ARBA" id="ARBA00005417"/>
    </source>
</evidence>
<comment type="subcellular location">
    <subcellularLocation>
        <location evidence="11">Cell membrane</location>
        <topology evidence="11">Peripheral membrane protein</topology>
        <orientation evidence="11">Cytoplasmic side</orientation>
    </subcellularLocation>
</comment>
<dbReference type="GO" id="GO:0022857">
    <property type="term" value="F:transmembrane transporter activity"/>
    <property type="evidence" value="ECO:0007669"/>
    <property type="project" value="TreeGrafter"/>
</dbReference>
<dbReference type="NCBIfam" id="TIGR02673">
    <property type="entry name" value="FtsE"/>
    <property type="match status" value="1"/>
</dbReference>
<evidence type="ECO:0000256" key="1">
    <source>
        <dbReference type="ARBA" id="ARBA00002579"/>
    </source>
</evidence>
<dbReference type="GO" id="GO:0051301">
    <property type="term" value="P:cell division"/>
    <property type="evidence" value="ECO:0007669"/>
    <property type="project" value="UniProtKB-UniRule"/>
</dbReference>
<feature type="domain" description="ABC transporter" evidence="12">
    <location>
        <begin position="2"/>
        <end position="229"/>
    </location>
</feature>
<evidence type="ECO:0000256" key="8">
    <source>
        <dbReference type="ARBA" id="ARBA00022840"/>
    </source>
</evidence>
<dbReference type="Proteomes" id="UP000249739">
    <property type="component" value="Unassembled WGS sequence"/>
</dbReference>
<reference evidence="13 14" key="1">
    <citation type="submission" date="2017-08" db="EMBL/GenBank/DDBJ databases">
        <title>Infants hospitalized years apart are colonized by the same room-sourced microbial strains.</title>
        <authorList>
            <person name="Brooks B."/>
            <person name="Olm M.R."/>
            <person name="Firek B.A."/>
            <person name="Baker R."/>
            <person name="Thomas B.C."/>
            <person name="Morowitz M.J."/>
            <person name="Banfield J.F."/>
        </authorList>
    </citation>
    <scope>NUCLEOTIDE SEQUENCE [LARGE SCALE GENOMIC DNA]</scope>
    <source>
        <strain evidence="13">S2_006_000_R2_64</strain>
    </source>
</reference>
<evidence type="ECO:0000313" key="14">
    <source>
        <dbReference type="Proteomes" id="UP000249739"/>
    </source>
</evidence>
<dbReference type="PANTHER" id="PTHR24220:SF470">
    <property type="entry name" value="CELL DIVISION ATP-BINDING PROTEIN FTSE"/>
    <property type="match status" value="1"/>
</dbReference>
<dbReference type="InterPro" id="IPR005286">
    <property type="entry name" value="Cell_div_FtsE"/>
</dbReference>
<dbReference type="GO" id="GO:0005886">
    <property type="term" value="C:plasma membrane"/>
    <property type="evidence" value="ECO:0007669"/>
    <property type="project" value="UniProtKB-SubCell"/>
</dbReference>
<evidence type="ECO:0000313" key="13">
    <source>
        <dbReference type="EMBL" id="PZP55801.1"/>
    </source>
</evidence>
<comment type="similarity">
    <text evidence="2 11">Belongs to the ABC transporter superfamily.</text>
</comment>
<dbReference type="Pfam" id="PF00005">
    <property type="entry name" value="ABC_tran"/>
    <property type="match status" value="1"/>
</dbReference>
<evidence type="ECO:0000256" key="6">
    <source>
        <dbReference type="ARBA" id="ARBA00022618"/>
    </source>
</evidence>
<keyword evidence="10 11" id="KW-0131">Cell cycle</keyword>
<accession>A0A2W5FIU3</accession>
<dbReference type="PROSITE" id="PS00211">
    <property type="entry name" value="ABC_TRANSPORTER_1"/>
    <property type="match status" value="1"/>
</dbReference>
<keyword evidence="6 11" id="KW-0132">Cell division</keyword>
<dbReference type="FunFam" id="3.40.50.300:FF:000056">
    <property type="entry name" value="Cell division ATP-binding protein FtsE"/>
    <property type="match status" value="1"/>
</dbReference>
<proteinExistence type="inferred from homology"/>
<evidence type="ECO:0000256" key="9">
    <source>
        <dbReference type="ARBA" id="ARBA00023136"/>
    </source>
</evidence>
<dbReference type="Gene3D" id="3.40.50.300">
    <property type="entry name" value="P-loop containing nucleotide triphosphate hydrolases"/>
    <property type="match status" value="1"/>
</dbReference>